<feature type="chain" id="PRO_5002742939" evidence="2">
    <location>
        <begin position="23"/>
        <end position="249"/>
    </location>
</feature>
<organism evidence="3 4">
    <name type="scientific">Monosiga brevicollis</name>
    <name type="common">Choanoflagellate</name>
    <dbReference type="NCBI Taxonomy" id="81824"/>
    <lineage>
        <taxon>Eukaryota</taxon>
        <taxon>Choanoflagellata</taxon>
        <taxon>Craspedida</taxon>
        <taxon>Salpingoecidae</taxon>
        <taxon>Monosiga</taxon>
    </lineage>
</organism>
<dbReference type="AlphaFoldDB" id="A9VBB2"/>
<sequence>MAGSIGMALAAAVLLACAVVTAASPRFTINDVTYKTGDYVAEAKELLDTHTNQSAIIITNMGGRVEAIRLVDPATNQLRDVIATHDGNATAMITNPHWQGEILLPYANRIRDASRSPLPHPTPPSLGSRQVDDRLDPTGTMTAFHGMDGSAPIGGDPDAPTYLDDEFKARTPCDQYSHVVVDGNTHIQLFADASYPYVQIYTGAVSTWGLQAIALEAMSAEMDAYNNYNGLHILDAGEVFESSFGVALL</sequence>
<dbReference type="InParanoid" id="A9VBB2"/>
<name>A9VBB2_MONBE</name>
<reference evidence="3 4" key="1">
    <citation type="journal article" date="2008" name="Nature">
        <title>The genome of the choanoflagellate Monosiga brevicollis and the origin of metazoans.</title>
        <authorList>
            <consortium name="JGI Sequencing"/>
            <person name="King N."/>
            <person name="Westbrook M.J."/>
            <person name="Young S.L."/>
            <person name="Kuo A."/>
            <person name="Abedin M."/>
            <person name="Chapman J."/>
            <person name="Fairclough S."/>
            <person name="Hellsten U."/>
            <person name="Isogai Y."/>
            <person name="Letunic I."/>
            <person name="Marr M."/>
            <person name="Pincus D."/>
            <person name="Putnam N."/>
            <person name="Rokas A."/>
            <person name="Wright K.J."/>
            <person name="Zuzow R."/>
            <person name="Dirks W."/>
            <person name="Good M."/>
            <person name="Goodstein D."/>
            <person name="Lemons D."/>
            <person name="Li W."/>
            <person name="Lyons J.B."/>
            <person name="Morris A."/>
            <person name="Nichols S."/>
            <person name="Richter D.J."/>
            <person name="Salamov A."/>
            <person name="Bork P."/>
            <person name="Lim W.A."/>
            <person name="Manning G."/>
            <person name="Miller W.T."/>
            <person name="McGinnis W."/>
            <person name="Shapiro H."/>
            <person name="Tjian R."/>
            <person name="Grigoriev I.V."/>
            <person name="Rokhsar D."/>
        </authorList>
    </citation>
    <scope>NUCLEOTIDE SEQUENCE [LARGE SCALE GENOMIC DNA]</scope>
    <source>
        <strain evidence="4">MX1 / ATCC 50154</strain>
    </source>
</reference>
<gene>
    <name evidence="3" type="ORF">MONBRDRAFT_29515</name>
</gene>
<dbReference type="STRING" id="81824.A9VBB2"/>
<evidence type="ECO:0000256" key="1">
    <source>
        <dbReference type="SAM" id="MobiDB-lite"/>
    </source>
</evidence>
<dbReference type="Proteomes" id="UP000001357">
    <property type="component" value="Unassembled WGS sequence"/>
</dbReference>
<dbReference type="GeneID" id="5895241"/>
<accession>A9VBB2</accession>
<evidence type="ECO:0000313" key="3">
    <source>
        <dbReference type="EMBL" id="EDQ85206.1"/>
    </source>
</evidence>
<protein>
    <submittedName>
        <fullName evidence="3">Uncharacterized protein</fullName>
    </submittedName>
</protein>
<dbReference type="GO" id="GO:0030246">
    <property type="term" value="F:carbohydrate binding"/>
    <property type="evidence" value="ECO:0007669"/>
    <property type="project" value="InterPro"/>
</dbReference>
<dbReference type="Gene3D" id="2.70.98.10">
    <property type="match status" value="1"/>
</dbReference>
<dbReference type="KEGG" id="mbr:MONBRDRAFT_29515"/>
<proteinExistence type="predicted"/>
<dbReference type="InterPro" id="IPR011013">
    <property type="entry name" value="Gal_mutarotase_sf_dom"/>
</dbReference>
<evidence type="ECO:0000313" key="4">
    <source>
        <dbReference type="Proteomes" id="UP000001357"/>
    </source>
</evidence>
<dbReference type="RefSeq" id="XP_001750031.1">
    <property type="nucleotide sequence ID" value="XM_001749979.1"/>
</dbReference>
<dbReference type="eggNOG" id="KOG1604">
    <property type="taxonomic scope" value="Eukaryota"/>
</dbReference>
<dbReference type="SUPFAM" id="SSF74650">
    <property type="entry name" value="Galactose mutarotase-like"/>
    <property type="match status" value="2"/>
</dbReference>
<dbReference type="GO" id="GO:0003824">
    <property type="term" value="F:catalytic activity"/>
    <property type="evidence" value="ECO:0007669"/>
    <property type="project" value="InterPro"/>
</dbReference>
<keyword evidence="4" id="KW-1185">Reference proteome</keyword>
<keyword evidence="2" id="KW-0732">Signal</keyword>
<dbReference type="GO" id="GO:0005975">
    <property type="term" value="P:carbohydrate metabolic process"/>
    <property type="evidence" value="ECO:0007669"/>
    <property type="project" value="InterPro"/>
</dbReference>
<dbReference type="InterPro" id="IPR014718">
    <property type="entry name" value="GH-type_carb-bd"/>
</dbReference>
<evidence type="ECO:0000256" key="2">
    <source>
        <dbReference type="SAM" id="SignalP"/>
    </source>
</evidence>
<feature type="signal peptide" evidence="2">
    <location>
        <begin position="1"/>
        <end position="22"/>
    </location>
</feature>
<feature type="region of interest" description="Disordered" evidence="1">
    <location>
        <begin position="113"/>
        <end position="133"/>
    </location>
</feature>
<dbReference type="EMBL" id="CH991576">
    <property type="protein sequence ID" value="EDQ85206.1"/>
    <property type="molecule type" value="Genomic_DNA"/>
</dbReference>